<evidence type="ECO:0000313" key="3">
    <source>
        <dbReference type="Proteomes" id="UP000887566"/>
    </source>
</evidence>
<dbReference type="InterPro" id="IPR000210">
    <property type="entry name" value="BTB/POZ_dom"/>
</dbReference>
<feature type="region of interest" description="Disordered" evidence="1">
    <location>
        <begin position="397"/>
        <end position="441"/>
    </location>
</feature>
<proteinExistence type="predicted"/>
<feature type="compositionally biased region" description="Low complexity" evidence="1">
    <location>
        <begin position="503"/>
        <end position="513"/>
    </location>
</feature>
<feature type="compositionally biased region" description="Pro residues" evidence="1">
    <location>
        <begin position="750"/>
        <end position="760"/>
    </location>
</feature>
<dbReference type="InterPro" id="IPR011333">
    <property type="entry name" value="SKP1/BTB/POZ_sf"/>
</dbReference>
<dbReference type="PRINTS" id="PR01217">
    <property type="entry name" value="PRICHEXTENSN"/>
</dbReference>
<organism evidence="3 4">
    <name type="scientific">Plectus sambesii</name>
    <dbReference type="NCBI Taxonomy" id="2011161"/>
    <lineage>
        <taxon>Eukaryota</taxon>
        <taxon>Metazoa</taxon>
        <taxon>Ecdysozoa</taxon>
        <taxon>Nematoda</taxon>
        <taxon>Chromadorea</taxon>
        <taxon>Plectida</taxon>
        <taxon>Plectina</taxon>
        <taxon>Plectoidea</taxon>
        <taxon>Plectidae</taxon>
        <taxon>Plectus</taxon>
    </lineage>
</organism>
<feature type="compositionally biased region" description="Basic and acidic residues" evidence="1">
    <location>
        <begin position="409"/>
        <end position="420"/>
    </location>
</feature>
<dbReference type="PROSITE" id="PS50097">
    <property type="entry name" value="BTB"/>
    <property type="match status" value="1"/>
</dbReference>
<name>A0A914UMT1_9BILA</name>
<feature type="compositionally biased region" description="Basic and acidic residues" evidence="1">
    <location>
        <begin position="119"/>
        <end position="132"/>
    </location>
</feature>
<evidence type="ECO:0000256" key="1">
    <source>
        <dbReference type="SAM" id="MobiDB-lite"/>
    </source>
</evidence>
<dbReference type="AlphaFoldDB" id="A0A914UMT1"/>
<feature type="compositionally biased region" description="Low complexity" evidence="1">
    <location>
        <begin position="641"/>
        <end position="665"/>
    </location>
</feature>
<feature type="compositionally biased region" description="Polar residues" evidence="1">
    <location>
        <begin position="670"/>
        <end position="695"/>
    </location>
</feature>
<accession>A0A914UMT1</accession>
<evidence type="ECO:0000259" key="2">
    <source>
        <dbReference type="PROSITE" id="PS50097"/>
    </source>
</evidence>
<dbReference type="SUPFAM" id="SSF54695">
    <property type="entry name" value="POZ domain"/>
    <property type="match status" value="1"/>
</dbReference>
<feature type="compositionally biased region" description="Pro residues" evidence="1">
    <location>
        <begin position="522"/>
        <end position="542"/>
    </location>
</feature>
<feature type="domain" description="BTB" evidence="2">
    <location>
        <begin position="41"/>
        <end position="111"/>
    </location>
</feature>
<dbReference type="Gene3D" id="3.30.710.10">
    <property type="entry name" value="Potassium Channel Kv1.1, Chain A"/>
    <property type="match status" value="1"/>
</dbReference>
<reference evidence="4" key="1">
    <citation type="submission" date="2022-11" db="UniProtKB">
        <authorList>
            <consortium name="WormBaseParasite"/>
        </authorList>
    </citation>
    <scope>IDENTIFICATION</scope>
</reference>
<dbReference type="Proteomes" id="UP000887566">
    <property type="component" value="Unplaced"/>
</dbReference>
<dbReference type="WBParaSite" id="PSAMB.scaffold1121size35697.g11288.t1">
    <property type="protein sequence ID" value="PSAMB.scaffold1121size35697.g11288.t1"/>
    <property type="gene ID" value="PSAMB.scaffold1121size35697.g11288"/>
</dbReference>
<sequence length="768" mass="82047">MREIGGAAWDLYEKERDQLRRRLAEQLRAQMGSIVGDREHADLLLVAADGRKLAAHRCILRQRAPGFYMRHVDPTVIAAKEFPSDQLLEVAVGDVDFAGLEFFIRSVYTDDEVEHLGAAERRHENDYDRDGSASRTSQHTYTMDDPPSTDDFDNERMPDEGTTEGAGDGTPMCGDSMAASEMSSASLRDDGGLLPLAQQVAAAPPTMTSFRQLACESPKKERPLGDVTPDSITQFVLSPDAVAPESPPTAADQMMGKFIRLDDIKDEEPMPVTTTQEKKQIFPMFIGLDLPTRPVSLGRELLPSVMTQSLPSPVNEPLSVRGRALAKRLSVTSLNSLTSIDISPSREAGIFVEMRQARAPPPRLSSLNRTYKRSVSAGVPMGGASFYDRARSLERPRPLMVIPQVPETPEGRESKEREQSPRQMPAPAPAPSSPPSQQVVASQQIVVPQQVIASQPIVAPQQTVVPQQVAASQEVIVPQQIVASQKILVTQQVVAPSPPPAPTSEQPAAPSEPVVQQAVAPIEPPASTAPPKQAQPPPPIDDPTPRETVVASSQPLVTGSPKSNKENKVAKKVPPAQTAPSAQPKLERQGTHTIIPAPAHPREQPVTTAAASVAKQDKPKSVVKPMPFVQAQPPPAPAAPSPKVAAPSPKVAASSPKVAASSPKVAARKSTITTPPANPTSTPKISKTNNNTNIASRAPAVRSTTASHGLKTKRPLTVESANKGPTTELARREPSTASKIPRSPKTVRKSPPPVPVPVSVPVPISTDT</sequence>
<protein>
    <submittedName>
        <fullName evidence="4">BTB domain-containing protein</fullName>
    </submittedName>
</protein>
<evidence type="ECO:0000313" key="4">
    <source>
        <dbReference type="WBParaSite" id="PSAMB.scaffold1121size35697.g11288.t1"/>
    </source>
</evidence>
<feature type="compositionally biased region" description="Polar residues" evidence="1">
    <location>
        <begin position="550"/>
        <end position="562"/>
    </location>
</feature>
<feature type="region of interest" description="Disordered" evidence="1">
    <location>
        <begin position="494"/>
        <end position="768"/>
    </location>
</feature>
<feature type="region of interest" description="Disordered" evidence="1">
    <location>
        <begin position="119"/>
        <end position="180"/>
    </location>
</feature>
<keyword evidence="3" id="KW-1185">Reference proteome</keyword>
<feature type="compositionally biased region" description="Pro residues" evidence="1">
    <location>
        <begin position="424"/>
        <end position="434"/>
    </location>
</feature>